<dbReference type="STRING" id="1075417.SAMN05421823_1085"/>
<dbReference type="OrthoDB" id="946254at2"/>
<feature type="transmembrane region" description="Helical" evidence="1">
    <location>
        <begin position="58"/>
        <end position="81"/>
    </location>
</feature>
<evidence type="ECO:0000256" key="1">
    <source>
        <dbReference type="SAM" id="Phobius"/>
    </source>
</evidence>
<keyword evidence="1" id="KW-0472">Membrane</keyword>
<evidence type="ECO:0000313" key="3">
    <source>
        <dbReference type="Proteomes" id="UP000198510"/>
    </source>
</evidence>
<protein>
    <submittedName>
        <fullName evidence="2">Ceramidase</fullName>
    </submittedName>
</protein>
<feature type="transmembrane region" description="Helical" evidence="1">
    <location>
        <begin position="168"/>
        <end position="186"/>
    </location>
</feature>
<accession>A0A1G9MJF4</accession>
<keyword evidence="1" id="KW-1133">Transmembrane helix</keyword>
<dbReference type="Proteomes" id="UP000198510">
    <property type="component" value="Unassembled WGS sequence"/>
</dbReference>
<reference evidence="2 3" key="1">
    <citation type="submission" date="2016-10" db="EMBL/GenBank/DDBJ databases">
        <authorList>
            <person name="de Groot N.N."/>
        </authorList>
    </citation>
    <scope>NUCLEOTIDE SEQUENCE [LARGE SCALE GENOMIC DNA]</scope>
    <source>
        <strain evidence="2 3">DSM 25186</strain>
    </source>
</reference>
<dbReference type="RefSeq" id="WP_089684765.1">
    <property type="nucleotide sequence ID" value="NZ_FNFO01000008.1"/>
</dbReference>
<keyword evidence="1" id="KW-0812">Transmembrane</keyword>
<feature type="transmembrane region" description="Helical" evidence="1">
    <location>
        <begin position="143"/>
        <end position="161"/>
    </location>
</feature>
<dbReference type="EMBL" id="FNFO01000008">
    <property type="protein sequence ID" value="SDL74410.1"/>
    <property type="molecule type" value="Genomic_DNA"/>
</dbReference>
<organism evidence="2 3">
    <name type="scientific">Catalinimonas alkaloidigena</name>
    <dbReference type="NCBI Taxonomy" id="1075417"/>
    <lineage>
        <taxon>Bacteria</taxon>
        <taxon>Pseudomonadati</taxon>
        <taxon>Bacteroidota</taxon>
        <taxon>Cytophagia</taxon>
        <taxon>Cytophagales</taxon>
        <taxon>Catalimonadaceae</taxon>
        <taxon>Catalinimonas</taxon>
    </lineage>
</organism>
<name>A0A1G9MJF4_9BACT</name>
<gene>
    <name evidence="2" type="ORF">SAMN05421823_1085</name>
</gene>
<sequence length="235" mass="26894">MPLTFNHTPQPTPDGGPFYAETDFSHAIVEPWNAFSSLTFLIPVIYWAWRLRGQYRHYWFITLAMPLLALGGIGSTVFHAFRSSPLFLQMDVLPILVLTLSVSVWLWAKVFPHWIYVIGLLILYSVINFWLIGLGGFSAHAQINISYFLRGTMIFLPALLLQLRTNFVGLRAIVTATILFIVALIFRRSDMPLAWMPMGTHWLWHVCCAIGAHYLALYLYLLEQEPQHVSSLQAK</sequence>
<feature type="transmembrane region" description="Helical" evidence="1">
    <location>
        <begin position="87"/>
        <end position="107"/>
    </location>
</feature>
<dbReference type="AlphaFoldDB" id="A0A1G9MJF4"/>
<feature type="transmembrane region" description="Helical" evidence="1">
    <location>
        <begin position="32"/>
        <end position="49"/>
    </location>
</feature>
<keyword evidence="3" id="KW-1185">Reference proteome</keyword>
<proteinExistence type="predicted"/>
<feature type="transmembrane region" description="Helical" evidence="1">
    <location>
        <begin position="202"/>
        <end position="222"/>
    </location>
</feature>
<feature type="transmembrane region" description="Helical" evidence="1">
    <location>
        <begin position="114"/>
        <end position="137"/>
    </location>
</feature>
<evidence type="ECO:0000313" key="2">
    <source>
        <dbReference type="EMBL" id="SDL74410.1"/>
    </source>
</evidence>